<accession>A0A1G4ITB5</accession>
<proteinExistence type="predicted"/>
<evidence type="ECO:0000313" key="3">
    <source>
        <dbReference type="Proteomes" id="UP000190274"/>
    </source>
</evidence>
<dbReference type="EMBL" id="LT598456">
    <property type="protein sequence ID" value="SCU80198.1"/>
    <property type="molecule type" value="Genomic_DNA"/>
</dbReference>
<dbReference type="Proteomes" id="UP000190274">
    <property type="component" value="Chromosome B"/>
</dbReference>
<evidence type="ECO:0000256" key="1">
    <source>
        <dbReference type="SAM" id="Phobius"/>
    </source>
</evidence>
<protein>
    <submittedName>
        <fullName evidence="2">LADA_0B05622g1_1</fullName>
    </submittedName>
</protein>
<evidence type="ECO:0000313" key="2">
    <source>
        <dbReference type="EMBL" id="SCU80198.1"/>
    </source>
</evidence>
<keyword evidence="1" id="KW-0812">Transmembrane</keyword>
<keyword evidence="3" id="KW-1185">Reference proteome</keyword>
<keyword evidence="1" id="KW-0472">Membrane</keyword>
<name>A0A1G4ITB5_9SACH</name>
<sequence length="224" mass="25464">MITSRNFGMVCYVLTYVRYIKDNSLLNVVLSVLVIILSQVLQQMVTLYYKKRQDSTELGSNPSEELATIFRVLMKGLRYYQTVFVLQFVLSLLYHLKIDIDRDVCAWKNGYIFVDLVGEFDCGQGGKWMIFMLDIFLLLSQLLTFSECFNTCGRTVGETVRETSLEGFNSHDFGILSILRFDSLGTQAHELGFISEGRTLGSPPDDSYGSIIQSRDLEVLGRVP</sequence>
<gene>
    <name evidence="2" type="ORF">LADA_0B05622G</name>
</gene>
<reference evidence="3" key="1">
    <citation type="submission" date="2016-03" db="EMBL/GenBank/DDBJ databases">
        <authorList>
            <person name="Devillers H."/>
        </authorList>
    </citation>
    <scope>NUCLEOTIDE SEQUENCE [LARGE SCALE GENOMIC DNA]</scope>
</reference>
<feature type="transmembrane region" description="Helical" evidence="1">
    <location>
        <begin position="25"/>
        <end position="49"/>
    </location>
</feature>
<feature type="transmembrane region" description="Helical" evidence="1">
    <location>
        <begin position="79"/>
        <end position="96"/>
    </location>
</feature>
<organism evidence="2 3">
    <name type="scientific">Lachancea dasiensis</name>
    <dbReference type="NCBI Taxonomy" id="1072105"/>
    <lineage>
        <taxon>Eukaryota</taxon>
        <taxon>Fungi</taxon>
        <taxon>Dikarya</taxon>
        <taxon>Ascomycota</taxon>
        <taxon>Saccharomycotina</taxon>
        <taxon>Saccharomycetes</taxon>
        <taxon>Saccharomycetales</taxon>
        <taxon>Saccharomycetaceae</taxon>
        <taxon>Lachancea</taxon>
    </lineage>
</organism>
<dbReference type="OrthoDB" id="4035006at2759"/>
<keyword evidence="1" id="KW-1133">Transmembrane helix</keyword>
<dbReference type="AlphaFoldDB" id="A0A1G4ITB5"/>